<gene>
    <name evidence="1" type="ORF">S01H1_09420</name>
</gene>
<dbReference type="EMBL" id="BARS01004813">
    <property type="protein sequence ID" value="GAF83722.1"/>
    <property type="molecule type" value="Genomic_DNA"/>
</dbReference>
<proteinExistence type="predicted"/>
<dbReference type="AlphaFoldDB" id="X0T6A7"/>
<accession>X0T6A7</accession>
<name>X0T6A7_9ZZZZ</name>
<sequence>MKYERPRIVVLDDEEAQASGSCQVGQSDVQCKSGHAASQKCEIGGGASEKCKTGDLGPTECKDGGSADVKCDTGSGF</sequence>
<protein>
    <submittedName>
        <fullName evidence="1">Uncharacterized protein</fullName>
    </submittedName>
</protein>
<organism evidence="1">
    <name type="scientific">marine sediment metagenome</name>
    <dbReference type="NCBI Taxonomy" id="412755"/>
    <lineage>
        <taxon>unclassified sequences</taxon>
        <taxon>metagenomes</taxon>
        <taxon>ecological metagenomes</taxon>
    </lineage>
</organism>
<comment type="caution">
    <text evidence="1">The sequence shown here is derived from an EMBL/GenBank/DDBJ whole genome shotgun (WGS) entry which is preliminary data.</text>
</comment>
<reference evidence="1" key="1">
    <citation type="journal article" date="2014" name="Front. Microbiol.">
        <title>High frequency of phylogenetically diverse reductive dehalogenase-homologous genes in deep subseafloor sedimentary metagenomes.</title>
        <authorList>
            <person name="Kawai M."/>
            <person name="Futagami T."/>
            <person name="Toyoda A."/>
            <person name="Takaki Y."/>
            <person name="Nishi S."/>
            <person name="Hori S."/>
            <person name="Arai W."/>
            <person name="Tsubouchi T."/>
            <person name="Morono Y."/>
            <person name="Uchiyama I."/>
            <person name="Ito T."/>
            <person name="Fujiyama A."/>
            <person name="Inagaki F."/>
            <person name="Takami H."/>
        </authorList>
    </citation>
    <scope>NUCLEOTIDE SEQUENCE</scope>
    <source>
        <strain evidence="1">Expedition CK06-06</strain>
    </source>
</reference>
<evidence type="ECO:0000313" key="1">
    <source>
        <dbReference type="EMBL" id="GAF83722.1"/>
    </source>
</evidence>